<protein>
    <recommendedName>
        <fullName evidence="4">YtxH domain-containing protein</fullName>
    </recommendedName>
</protein>
<accession>A0ABT4BB66</accession>
<evidence type="ECO:0000313" key="3">
    <source>
        <dbReference type="Proteomes" id="UP001151002"/>
    </source>
</evidence>
<sequence length="114" mass="11952">MRVFKFAAGLAVGYVLGSRAGREKYEQIVAAARKVQGHPTVVEVQQVAKDRLGLSTDSAASHADTSELTTSAATNVQQPGTESSGASPDLSDRTTRRRSSPARTAPTTTIEPPA</sequence>
<evidence type="ECO:0008006" key="4">
    <source>
        <dbReference type="Google" id="ProtNLM"/>
    </source>
</evidence>
<evidence type="ECO:0000256" key="1">
    <source>
        <dbReference type="SAM" id="MobiDB-lite"/>
    </source>
</evidence>
<name>A0ABT4BB66_9ACTN</name>
<dbReference type="RefSeq" id="WP_267568294.1">
    <property type="nucleotide sequence ID" value="NZ_JAPNTZ010000016.1"/>
</dbReference>
<evidence type="ECO:0000313" key="2">
    <source>
        <dbReference type="EMBL" id="MCY1143769.1"/>
    </source>
</evidence>
<comment type="caution">
    <text evidence="2">The sequence shown here is derived from an EMBL/GenBank/DDBJ whole genome shotgun (WGS) entry which is preliminary data.</text>
</comment>
<feature type="region of interest" description="Disordered" evidence="1">
    <location>
        <begin position="55"/>
        <end position="114"/>
    </location>
</feature>
<reference evidence="2" key="1">
    <citation type="submission" date="2022-11" db="EMBL/GenBank/DDBJ databases">
        <authorList>
            <person name="Somphong A."/>
            <person name="Phongsopitanun W."/>
        </authorList>
    </citation>
    <scope>NUCLEOTIDE SEQUENCE</scope>
    <source>
        <strain evidence="2">Pm04-4</strain>
    </source>
</reference>
<feature type="compositionally biased region" description="Low complexity" evidence="1">
    <location>
        <begin position="101"/>
        <end position="114"/>
    </location>
</feature>
<organism evidence="2 3">
    <name type="scientific">Paractinoplanes pyxinae</name>
    <dbReference type="NCBI Taxonomy" id="2997416"/>
    <lineage>
        <taxon>Bacteria</taxon>
        <taxon>Bacillati</taxon>
        <taxon>Actinomycetota</taxon>
        <taxon>Actinomycetes</taxon>
        <taxon>Micromonosporales</taxon>
        <taxon>Micromonosporaceae</taxon>
        <taxon>Paractinoplanes</taxon>
    </lineage>
</organism>
<dbReference type="EMBL" id="JAPNTZ010000016">
    <property type="protein sequence ID" value="MCY1143769.1"/>
    <property type="molecule type" value="Genomic_DNA"/>
</dbReference>
<feature type="compositionally biased region" description="Polar residues" evidence="1">
    <location>
        <begin position="67"/>
        <end position="86"/>
    </location>
</feature>
<keyword evidence="3" id="KW-1185">Reference proteome</keyword>
<proteinExistence type="predicted"/>
<gene>
    <name evidence="2" type="ORF">OWR29_37705</name>
</gene>
<dbReference type="Proteomes" id="UP001151002">
    <property type="component" value="Unassembled WGS sequence"/>
</dbReference>